<evidence type="ECO:0000313" key="7">
    <source>
        <dbReference type="EMBL" id="KZT06903.1"/>
    </source>
</evidence>
<evidence type="ECO:0000256" key="3">
    <source>
        <dbReference type="ARBA" id="ARBA00023002"/>
    </source>
</evidence>
<evidence type="ECO:0000256" key="4">
    <source>
        <dbReference type="ARBA" id="ARBA00023004"/>
    </source>
</evidence>
<feature type="binding site" evidence="5">
    <location>
        <position position="276"/>
    </location>
    <ligand>
        <name>Fe cation</name>
        <dbReference type="ChEBI" id="CHEBI:24875"/>
        <note>catalytic</note>
    </ligand>
</feature>
<keyword evidence="8" id="KW-1185">Reference proteome</keyword>
<dbReference type="InParanoid" id="A0A165EEW5"/>
<dbReference type="Pfam" id="PF03055">
    <property type="entry name" value="RPE65"/>
    <property type="match status" value="1"/>
</dbReference>
<evidence type="ECO:0000256" key="5">
    <source>
        <dbReference type="PIRSR" id="PIRSR604294-1"/>
    </source>
</evidence>
<comment type="similarity">
    <text evidence="1">Belongs to the carotenoid oxygenase family.</text>
</comment>
<dbReference type="PANTHER" id="PTHR10543:SF24">
    <property type="entry name" value="CAROTENOID ISOMEROOXYGENASE"/>
    <property type="match status" value="1"/>
</dbReference>
<feature type="region of interest" description="Disordered" evidence="6">
    <location>
        <begin position="198"/>
        <end position="223"/>
    </location>
</feature>
<dbReference type="GO" id="GO:0010436">
    <property type="term" value="F:carotenoid dioxygenase activity"/>
    <property type="evidence" value="ECO:0007669"/>
    <property type="project" value="TreeGrafter"/>
</dbReference>
<feature type="compositionally biased region" description="Polar residues" evidence="6">
    <location>
        <begin position="198"/>
        <end position="209"/>
    </location>
</feature>
<dbReference type="OrthoDB" id="407010at2759"/>
<proteinExistence type="inferred from homology"/>
<dbReference type="Proteomes" id="UP000076871">
    <property type="component" value="Unassembled WGS sequence"/>
</dbReference>
<evidence type="ECO:0000313" key="8">
    <source>
        <dbReference type="Proteomes" id="UP000076871"/>
    </source>
</evidence>
<dbReference type="GO" id="GO:0046872">
    <property type="term" value="F:metal ion binding"/>
    <property type="evidence" value="ECO:0007669"/>
    <property type="project" value="UniProtKB-KW"/>
</dbReference>
<accession>A0A165EEW5</accession>
<dbReference type="GeneID" id="63831445"/>
<dbReference type="GO" id="GO:0016121">
    <property type="term" value="P:carotene catabolic process"/>
    <property type="evidence" value="ECO:0007669"/>
    <property type="project" value="TreeGrafter"/>
</dbReference>
<evidence type="ECO:0000256" key="2">
    <source>
        <dbReference type="ARBA" id="ARBA00022723"/>
    </source>
</evidence>
<keyword evidence="4 5" id="KW-0408">Iron</keyword>
<reference evidence="7 8" key="1">
    <citation type="journal article" date="2016" name="Mol. Biol. Evol.">
        <title>Comparative Genomics of Early-Diverging Mushroom-Forming Fungi Provides Insights into the Origins of Lignocellulose Decay Capabilities.</title>
        <authorList>
            <person name="Nagy L.G."/>
            <person name="Riley R."/>
            <person name="Tritt A."/>
            <person name="Adam C."/>
            <person name="Daum C."/>
            <person name="Floudas D."/>
            <person name="Sun H."/>
            <person name="Yadav J.S."/>
            <person name="Pangilinan J."/>
            <person name="Larsson K.H."/>
            <person name="Matsuura K."/>
            <person name="Barry K."/>
            <person name="Labutti K."/>
            <person name="Kuo R."/>
            <person name="Ohm R.A."/>
            <person name="Bhattacharya S.S."/>
            <person name="Shirouzu T."/>
            <person name="Yoshinaga Y."/>
            <person name="Martin F.M."/>
            <person name="Grigoriev I.V."/>
            <person name="Hibbett D.S."/>
        </authorList>
    </citation>
    <scope>NUCLEOTIDE SEQUENCE [LARGE SCALE GENOMIC DNA]</scope>
    <source>
        <strain evidence="7 8">93-53</strain>
    </source>
</reference>
<comment type="cofactor">
    <cofactor evidence="5">
        <name>Fe(2+)</name>
        <dbReference type="ChEBI" id="CHEBI:29033"/>
    </cofactor>
    <text evidence="5">Binds 1 Fe(2+) ion per subunit.</text>
</comment>
<dbReference type="InterPro" id="IPR004294">
    <property type="entry name" value="Carotenoid_Oase"/>
</dbReference>
<dbReference type="STRING" id="1314785.A0A165EEW5"/>
<protein>
    <recommendedName>
        <fullName evidence="9">Carotenoid oxygenase</fullName>
    </recommendedName>
</protein>
<evidence type="ECO:0000256" key="6">
    <source>
        <dbReference type="SAM" id="MobiDB-lite"/>
    </source>
</evidence>
<evidence type="ECO:0000256" key="1">
    <source>
        <dbReference type="ARBA" id="ARBA00006787"/>
    </source>
</evidence>
<dbReference type="AlphaFoldDB" id="A0A165EEW5"/>
<dbReference type="RefSeq" id="XP_040764643.1">
    <property type="nucleotide sequence ID" value="XM_040914418.1"/>
</dbReference>
<organism evidence="7 8">
    <name type="scientific">Laetiporus sulphureus 93-53</name>
    <dbReference type="NCBI Taxonomy" id="1314785"/>
    <lineage>
        <taxon>Eukaryota</taxon>
        <taxon>Fungi</taxon>
        <taxon>Dikarya</taxon>
        <taxon>Basidiomycota</taxon>
        <taxon>Agaricomycotina</taxon>
        <taxon>Agaricomycetes</taxon>
        <taxon>Polyporales</taxon>
        <taxon>Laetiporus</taxon>
    </lineage>
</organism>
<gene>
    <name evidence="7" type="ORF">LAESUDRAFT_812562</name>
</gene>
<dbReference type="PANTHER" id="PTHR10543">
    <property type="entry name" value="BETA-CAROTENE DIOXYGENASE"/>
    <property type="match status" value="1"/>
</dbReference>
<keyword evidence="2 5" id="KW-0479">Metal-binding</keyword>
<dbReference type="EMBL" id="KV427622">
    <property type="protein sequence ID" value="KZT06903.1"/>
    <property type="molecule type" value="Genomic_DNA"/>
</dbReference>
<keyword evidence="3" id="KW-0560">Oxidoreductase</keyword>
<name>A0A165EEW5_9APHY</name>
<evidence type="ECO:0008006" key="9">
    <source>
        <dbReference type="Google" id="ProtNLM"/>
    </source>
</evidence>
<sequence>MPHRFGIFPDGQRVTYRSHKGAEDFEKRIVDAGSIDRPTRFVILCVWQAHTKQYGMSFVFNKNVAESINYNWNPKADTSFYVNGGVVGKSKTPSLFCFHHMNAFDDPVTAAESLHGEPHANGPGSSFPPSIACALLGSSPGTGRHRELYTPAAAEHRASHRGAFRVPQAVSLRIWHQQLDSKLHHTFPDGIIKLDMASSSDGTPGSGSNVWRKPAHTPSQPIFVPPRHGTIEDDGILLSVTLDENAMRISMVVLDAKEMTELARAEMKTVFPVDFHGVLTAQKL</sequence>